<proteinExistence type="predicted"/>
<evidence type="ECO:0000256" key="3">
    <source>
        <dbReference type="PROSITE-ProRule" id="PRU00169"/>
    </source>
</evidence>
<dbReference type="InterPro" id="IPR011006">
    <property type="entry name" value="CheY-like_superfamily"/>
</dbReference>
<evidence type="ECO:0000256" key="1">
    <source>
        <dbReference type="ARBA" id="ARBA00022553"/>
    </source>
</evidence>
<sequence length="127" mass="14212">MSDDKKIRVMIVDDSLTLRTMFKKSLTDTEFDTVAEAADGGEALEKYKQHRPDLVVMDIVMPEVDGVTALSNIIDFDPEAKVIMVSSLGSKDKVLESIKKGAKNFIMKPFERDTLLQALKKAYEGRV</sequence>
<feature type="modified residue" description="4-aspartylphosphate" evidence="3">
    <location>
        <position position="58"/>
    </location>
</feature>
<dbReference type="InterPro" id="IPR050595">
    <property type="entry name" value="Bact_response_regulator"/>
</dbReference>
<dbReference type="Gene3D" id="3.40.50.2300">
    <property type="match status" value="1"/>
</dbReference>
<gene>
    <name evidence="5" type="ORF">FJZ00_00835</name>
</gene>
<dbReference type="EMBL" id="VGJX01000024">
    <property type="protein sequence ID" value="MBM3273667.1"/>
    <property type="molecule type" value="Genomic_DNA"/>
</dbReference>
<dbReference type="Proteomes" id="UP000703893">
    <property type="component" value="Unassembled WGS sequence"/>
</dbReference>
<accession>A0A937X2M0</accession>
<feature type="domain" description="Response regulatory" evidence="4">
    <location>
        <begin position="8"/>
        <end position="123"/>
    </location>
</feature>
<name>A0A937X2M0_9BACT</name>
<keyword evidence="1 3" id="KW-0597">Phosphoprotein</keyword>
<protein>
    <submittedName>
        <fullName evidence="5">Response regulator</fullName>
    </submittedName>
</protein>
<reference evidence="5 6" key="1">
    <citation type="submission" date="2019-03" db="EMBL/GenBank/DDBJ databases">
        <title>Lake Tanganyika Metagenome-Assembled Genomes (MAGs).</title>
        <authorList>
            <person name="Tran P."/>
        </authorList>
    </citation>
    <scope>NUCLEOTIDE SEQUENCE [LARGE SCALE GENOMIC DNA]</scope>
    <source>
        <strain evidence="5">K_DeepCast_65m_m2_236</strain>
    </source>
</reference>
<evidence type="ECO:0000313" key="5">
    <source>
        <dbReference type="EMBL" id="MBM3273667.1"/>
    </source>
</evidence>
<dbReference type="PANTHER" id="PTHR44591:SF14">
    <property type="entry name" value="PROTEIN PILG"/>
    <property type="match status" value="1"/>
</dbReference>
<dbReference type="InterPro" id="IPR001789">
    <property type="entry name" value="Sig_transdc_resp-reg_receiver"/>
</dbReference>
<dbReference type="AlphaFoldDB" id="A0A937X2M0"/>
<comment type="caution">
    <text evidence="5">The sequence shown here is derived from an EMBL/GenBank/DDBJ whole genome shotgun (WGS) entry which is preliminary data.</text>
</comment>
<dbReference type="GO" id="GO:0000160">
    <property type="term" value="P:phosphorelay signal transduction system"/>
    <property type="evidence" value="ECO:0007669"/>
    <property type="project" value="UniProtKB-KW"/>
</dbReference>
<dbReference type="Pfam" id="PF00072">
    <property type="entry name" value="Response_reg"/>
    <property type="match status" value="1"/>
</dbReference>
<evidence type="ECO:0000256" key="2">
    <source>
        <dbReference type="ARBA" id="ARBA00023012"/>
    </source>
</evidence>
<evidence type="ECO:0000313" key="6">
    <source>
        <dbReference type="Proteomes" id="UP000703893"/>
    </source>
</evidence>
<dbReference type="SUPFAM" id="SSF52172">
    <property type="entry name" value="CheY-like"/>
    <property type="match status" value="1"/>
</dbReference>
<dbReference type="SMART" id="SM00448">
    <property type="entry name" value="REC"/>
    <property type="match status" value="1"/>
</dbReference>
<evidence type="ECO:0000259" key="4">
    <source>
        <dbReference type="PROSITE" id="PS50110"/>
    </source>
</evidence>
<keyword evidence="2" id="KW-0902">Two-component regulatory system</keyword>
<organism evidence="5 6">
    <name type="scientific">Candidatus Tanganyikabacteria bacterium</name>
    <dbReference type="NCBI Taxonomy" id="2961651"/>
    <lineage>
        <taxon>Bacteria</taxon>
        <taxon>Bacillati</taxon>
        <taxon>Candidatus Sericytochromatia</taxon>
        <taxon>Candidatus Tanganyikabacteria</taxon>
    </lineage>
</organism>
<dbReference type="PANTHER" id="PTHR44591">
    <property type="entry name" value="STRESS RESPONSE REGULATOR PROTEIN 1"/>
    <property type="match status" value="1"/>
</dbReference>
<dbReference type="PROSITE" id="PS50110">
    <property type="entry name" value="RESPONSE_REGULATORY"/>
    <property type="match status" value="1"/>
</dbReference>